<reference evidence="1" key="1">
    <citation type="submission" date="2022-09" db="EMBL/GenBank/DDBJ databases">
        <title>Bacterial diversity in gut of crayfish and pufferfish.</title>
        <authorList>
            <person name="Huang Y."/>
        </authorList>
    </citation>
    <scope>NUCLEOTIDE SEQUENCE</scope>
    <source>
        <strain evidence="1">PR12</strain>
    </source>
</reference>
<name>A0ABY5ZX14_9BURK</name>
<proteinExistence type="predicted"/>
<dbReference type="EMBL" id="CP104377">
    <property type="protein sequence ID" value="UXC18537.1"/>
    <property type="molecule type" value="Genomic_DNA"/>
</dbReference>
<sequence>MTNKTYADEAALIADLNNTFPGARAVSLGKWSSNPEQIGAVVCGEAEIEPSYSIGPYWPIDDDAYNGSVHKGFEAWCEARGWYVETYDYGTLWVVPLPSQEELDEWGAAVRGNLENAPCGVFQANDGAPF</sequence>
<organism evidence="1 2">
    <name type="scientific">Comamonas squillarum</name>
    <dbReference type="NCBI Taxonomy" id="2977320"/>
    <lineage>
        <taxon>Bacteria</taxon>
        <taxon>Pseudomonadati</taxon>
        <taxon>Pseudomonadota</taxon>
        <taxon>Betaproteobacteria</taxon>
        <taxon>Burkholderiales</taxon>
        <taxon>Comamonadaceae</taxon>
        <taxon>Comamonas</taxon>
    </lineage>
</organism>
<dbReference type="Proteomes" id="UP001058290">
    <property type="component" value="Chromosome"/>
</dbReference>
<accession>A0ABY5ZX14</accession>
<keyword evidence="2" id="KW-1185">Reference proteome</keyword>
<protein>
    <submittedName>
        <fullName evidence="1">Uncharacterized protein</fullName>
    </submittedName>
</protein>
<evidence type="ECO:0000313" key="2">
    <source>
        <dbReference type="Proteomes" id="UP001058290"/>
    </source>
</evidence>
<gene>
    <name evidence="1" type="ORF">N4T19_23125</name>
</gene>
<dbReference type="RefSeq" id="WP_260719103.1">
    <property type="nucleotide sequence ID" value="NZ_CP104377.1"/>
</dbReference>
<evidence type="ECO:0000313" key="1">
    <source>
        <dbReference type="EMBL" id="UXC18537.1"/>
    </source>
</evidence>